<name>A0A096BIY5_9BACT</name>
<evidence type="ECO:0000259" key="2">
    <source>
        <dbReference type="Pfam" id="PF13200"/>
    </source>
</evidence>
<dbReference type="OrthoDB" id="100605at2"/>
<dbReference type="InterPro" id="IPR052177">
    <property type="entry name" value="Divisome_Glycosyl_Hydrolase"/>
</dbReference>
<dbReference type="EMBL" id="JRNQ01000108">
    <property type="protein sequence ID" value="KGF42662.1"/>
    <property type="molecule type" value="Genomic_DNA"/>
</dbReference>
<comment type="caution">
    <text evidence="3">The sequence shown here is derived from an EMBL/GenBank/DDBJ whole genome shotgun (WGS) entry which is preliminary data.</text>
</comment>
<organism evidence="3 4">
    <name type="scientific">Prevotella bivia DNF00320</name>
    <dbReference type="NCBI Taxonomy" id="1401068"/>
    <lineage>
        <taxon>Bacteria</taxon>
        <taxon>Pseudomonadati</taxon>
        <taxon>Bacteroidota</taxon>
        <taxon>Bacteroidia</taxon>
        <taxon>Bacteroidales</taxon>
        <taxon>Prevotellaceae</taxon>
        <taxon>Prevotella</taxon>
    </lineage>
</organism>
<dbReference type="PANTHER" id="PTHR43405">
    <property type="entry name" value="GLYCOSYL HYDROLASE DIGH"/>
    <property type="match status" value="1"/>
</dbReference>
<dbReference type="InterPro" id="IPR017853">
    <property type="entry name" value="GH"/>
</dbReference>
<proteinExistence type="predicted"/>
<accession>A0A096BIY5</accession>
<feature type="chain" id="PRO_5001924854" description="DUF4015 domain-containing protein" evidence="1">
    <location>
        <begin position="23"/>
        <end position="368"/>
    </location>
</feature>
<evidence type="ECO:0000256" key="1">
    <source>
        <dbReference type="SAM" id="SignalP"/>
    </source>
</evidence>
<dbReference type="PANTHER" id="PTHR43405:SF1">
    <property type="entry name" value="GLYCOSYL HYDROLASE DIGH"/>
    <property type="match status" value="1"/>
</dbReference>
<feature type="signal peptide" evidence="1">
    <location>
        <begin position="1"/>
        <end position="22"/>
    </location>
</feature>
<dbReference type="AlphaFoldDB" id="A0A096BIY5"/>
<dbReference type="Proteomes" id="UP000029525">
    <property type="component" value="Unassembled WGS sequence"/>
</dbReference>
<dbReference type="InterPro" id="IPR025275">
    <property type="entry name" value="DUF4015"/>
</dbReference>
<dbReference type="SUPFAM" id="SSF51445">
    <property type="entry name" value="(Trans)glycosidases"/>
    <property type="match status" value="1"/>
</dbReference>
<protein>
    <recommendedName>
        <fullName evidence="2">DUF4015 domain-containing protein</fullName>
    </recommendedName>
</protein>
<evidence type="ECO:0000313" key="3">
    <source>
        <dbReference type="EMBL" id="KGF42662.1"/>
    </source>
</evidence>
<gene>
    <name evidence="3" type="ORF">HMPREF0647_10840</name>
</gene>
<feature type="domain" description="DUF4015" evidence="2">
    <location>
        <begin position="120"/>
        <end position="288"/>
    </location>
</feature>
<keyword evidence="1" id="KW-0732">Signal</keyword>
<evidence type="ECO:0000313" key="4">
    <source>
        <dbReference type="Proteomes" id="UP000029525"/>
    </source>
</evidence>
<dbReference type="Pfam" id="PF13200">
    <property type="entry name" value="DUF4015"/>
    <property type="match status" value="1"/>
</dbReference>
<reference evidence="3 4" key="1">
    <citation type="submission" date="2014-07" db="EMBL/GenBank/DDBJ databases">
        <authorList>
            <person name="McCorrison J."/>
            <person name="Sanka R."/>
            <person name="Torralba M."/>
            <person name="Gillis M."/>
            <person name="Haft D.H."/>
            <person name="Methe B."/>
            <person name="Sutton G."/>
            <person name="Nelson K.E."/>
        </authorList>
    </citation>
    <scope>NUCLEOTIDE SEQUENCE [LARGE SCALE GENOMIC DNA]</scope>
    <source>
        <strain evidence="3 4">DNF00320</strain>
    </source>
</reference>
<sequence length="368" mass="41780">MKIFKRLTASALCLLAVITVSAKSFPILVWQGWEEDKTTEASLQEQFATWKAHGVTGVCMNVGFNVEHARIASEVAHRNGLEFHAWMPCMLHKGLPSSWYAVNRKGERADSVQAYVPYYTCLDPNNKDVQAYLIDKYKRVAALPSVDYVQLDYIRYPDVILAKGLWSKYNLVMNEEYPTADYCYCDDCVAEFKAKTGIDIRSVQDPSKVKAWAQFRCDVITNFVNKLCAEVHAMGKKVSADVFPGPKSHAVWMVRQEWNKWNVDAFLPMNYNDFYLKDAHWLKTITKEEVKAVKGKAPIYSGLFICNDWRNKHKVVDPEASGLLPSEIDEAIKGCVKAGAMGISLFTSTSMTEEHWQALSEAIKKYVK</sequence>
<dbReference type="Gene3D" id="3.20.20.80">
    <property type="entry name" value="Glycosidases"/>
    <property type="match status" value="1"/>
</dbReference>
<dbReference type="RefSeq" id="WP_036868732.1">
    <property type="nucleotide sequence ID" value="NZ_JRNQ01000108.1"/>
</dbReference>